<keyword evidence="2" id="KW-0229">DNA integration</keyword>
<dbReference type="GO" id="GO:0006310">
    <property type="term" value="P:DNA recombination"/>
    <property type="evidence" value="ECO:0007669"/>
    <property type="project" value="UniProtKB-KW"/>
</dbReference>
<gene>
    <name evidence="6" type="ORF">HWA77_06315</name>
</gene>
<dbReference type="InterPro" id="IPR046668">
    <property type="entry name" value="DUF6538"/>
</dbReference>
<dbReference type="Pfam" id="PF20172">
    <property type="entry name" value="DUF6538"/>
    <property type="match status" value="1"/>
</dbReference>
<dbReference type="EMBL" id="JABXOR010000395">
    <property type="protein sequence ID" value="NVO99823.1"/>
    <property type="molecule type" value="Genomic_DNA"/>
</dbReference>
<dbReference type="Proteomes" id="UP000533429">
    <property type="component" value="Unassembled WGS sequence"/>
</dbReference>
<proteinExistence type="inferred from homology"/>
<evidence type="ECO:0000256" key="1">
    <source>
        <dbReference type="ARBA" id="ARBA00008857"/>
    </source>
</evidence>
<sequence>MHNLRISKGGIWQFRYQIPSIHRHLFHNRYEIKRSLRTSDKQTAIVKALQLELEIRISIQNNQPMIGSNTSIHRPENPASPTIIVSKEKTTSIDPFKCLEMYRDSKKDLVNQKTIDMAYAKCHIVLTLLKAQGIKDIRRLQAEEARTLLSLYPVNATKHKQFDRMKGQQLIKANKKHKFPTLSTESVKDYIQKCSSFFEWCLQMELTDINPFKGMKFKKTRKDSEAKNAYNHADLKKLFNTEIHTQKKYKHPHYYWLPLLGLYTGARLNELCQLYRQDICNREGIWVIKIDDRFEGQRLKNNSSRRVIPIHEKLLELGFIDYINSVQHERVFPALKQERDGFGTAASKWFGRFKSKLGFERGHDFHSFRHTVATQLKHAEVSSVLAGELLGHSQNNITYDRYGKGMNLEKLKQAINVIAIKNSIDIQKKSDT</sequence>
<dbReference type="CDD" id="cd01184">
    <property type="entry name" value="INT_C_like_1"/>
    <property type="match status" value="1"/>
</dbReference>
<dbReference type="PANTHER" id="PTHR30349:SF41">
    <property type="entry name" value="INTEGRASE_RECOMBINASE PROTEIN MJ0367-RELATED"/>
    <property type="match status" value="1"/>
</dbReference>
<evidence type="ECO:0000256" key="2">
    <source>
        <dbReference type="ARBA" id="ARBA00022908"/>
    </source>
</evidence>
<dbReference type="PANTHER" id="PTHR30349">
    <property type="entry name" value="PHAGE INTEGRASE-RELATED"/>
    <property type="match status" value="1"/>
</dbReference>
<dbReference type="GO" id="GO:0003677">
    <property type="term" value="F:DNA binding"/>
    <property type="evidence" value="ECO:0007669"/>
    <property type="project" value="UniProtKB-KW"/>
</dbReference>
<keyword evidence="4" id="KW-0233">DNA recombination</keyword>
<accession>A0A850QP50</accession>
<protein>
    <submittedName>
        <fullName evidence="6">Site-specific integrase</fullName>
    </submittedName>
</protein>
<evidence type="ECO:0000313" key="7">
    <source>
        <dbReference type="Proteomes" id="UP000533429"/>
    </source>
</evidence>
<evidence type="ECO:0000256" key="4">
    <source>
        <dbReference type="ARBA" id="ARBA00023172"/>
    </source>
</evidence>
<dbReference type="Gene3D" id="1.10.443.10">
    <property type="entry name" value="Intergrase catalytic core"/>
    <property type="match status" value="1"/>
</dbReference>
<keyword evidence="3" id="KW-0238">DNA-binding</keyword>
<reference evidence="6 7" key="1">
    <citation type="submission" date="2020-06" db="EMBL/GenBank/DDBJ databases">
        <title>Photobacterium damselae subsp. damselae comparative genomics.</title>
        <authorList>
            <person name="Osorio C.R."/>
        </authorList>
    </citation>
    <scope>NUCLEOTIDE SEQUENCE [LARGE SCALE GENOMIC DNA]</scope>
    <source>
        <strain evidence="6 7">TW250/03</strain>
    </source>
</reference>
<dbReference type="PROSITE" id="PS51898">
    <property type="entry name" value="TYR_RECOMBINASE"/>
    <property type="match status" value="1"/>
</dbReference>
<dbReference type="InterPro" id="IPR050090">
    <property type="entry name" value="Tyrosine_recombinase_XerCD"/>
</dbReference>
<name>A0A850QP50_PHODD</name>
<comment type="caution">
    <text evidence="6">The sequence shown here is derived from an EMBL/GenBank/DDBJ whole genome shotgun (WGS) entry which is preliminary data.</text>
</comment>
<evidence type="ECO:0000313" key="6">
    <source>
        <dbReference type="EMBL" id="NVO99823.1"/>
    </source>
</evidence>
<evidence type="ECO:0000256" key="3">
    <source>
        <dbReference type="ARBA" id="ARBA00023125"/>
    </source>
</evidence>
<feature type="domain" description="Tyr recombinase" evidence="5">
    <location>
        <begin position="225"/>
        <end position="416"/>
    </location>
</feature>
<dbReference type="SUPFAM" id="SSF56349">
    <property type="entry name" value="DNA breaking-rejoining enzymes"/>
    <property type="match status" value="1"/>
</dbReference>
<dbReference type="InterPro" id="IPR010998">
    <property type="entry name" value="Integrase_recombinase_N"/>
</dbReference>
<dbReference type="Pfam" id="PF00589">
    <property type="entry name" value="Phage_integrase"/>
    <property type="match status" value="1"/>
</dbReference>
<comment type="similarity">
    <text evidence="1">Belongs to the 'phage' integrase family.</text>
</comment>
<dbReference type="AlphaFoldDB" id="A0A850QP50"/>
<dbReference type="GO" id="GO:0015074">
    <property type="term" value="P:DNA integration"/>
    <property type="evidence" value="ECO:0007669"/>
    <property type="project" value="UniProtKB-KW"/>
</dbReference>
<dbReference type="InterPro" id="IPR011010">
    <property type="entry name" value="DNA_brk_join_enz"/>
</dbReference>
<organism evidence="6 7">
    <name type="scientific">Photobacterium damselae subsp. damselae</name>
    <name type="common">Listonella damsela</name>
    <dbReference type="NCBI Taxonomy" id="85581"/>
    <lineage>
        <taxon>Bacteria</taxon>
        <taxon>Pseudomonadati</taxon>
        <taxon>Pseudomonadota</taxon>
        <taxon>Gammaproteobacteria</taxon>
        <taxon>Vibrionales</taxon>
        <taxon>Vibrionaceae</taxon>
        <taxon>Photobacterium</taxon>
    </lineage>
</organism>
<dbReference type="Gene3D" id="1.10.150.130">
    <property type="match status" value="1"/>
</dbReference>
<dbReference type="InterPro" id="IPR013762">
    <property type="entry name" value="Integrase-like_cat_sf"/>
</dbReference>
<dbReference type="InterPro" id="IPR002104">
    <property type="entry name" value="Integrase_catalytic"/>
</dbReference>
<evidence type="ECO:0000259" key="5">
    <source>
        <dbReference type="PROSITE" id="PS51898"/>
    </source>
</evidence>